<evidence type="ECO:0000256" key="1">
    <source>
        <dbReference type="SAM" id="MobiDB-lite"/>
    </source>
</evidence>
<proteinExistence type="predicted"/>
<accession>A0A2N8NZT6</accession>
<feature type="compositionally biased region" description="Pro residues" evidence="1">
    <location>
        <begin position="94"/>
        <end position="126"/>
    </location>
</feature>
<sequence length="141" mass="14124">MGGVWIGGTFFPAGRPGPPGLAGPQARPRAGASAPTIVIEGPSDRERASGQRHFGRVTVTTGDGASVVLRDDPGCVTVDARAGGSAAVIGGCPAPRPRPPAVRIAPPTPPSPAPSPAPVPPGGPRPYRPRRPGPWSRAAVT</sequence>
<protein>
    <submittedName>
        <fullName evidence="2">Uncharacterized protein</fullName>
    </submittedName>
</protein>
<dbReference type="AlphaFoldDB" id="A0A2N8NZT6"/>
<feature type="region of interest" description="Disordered" evidence="1">
    <location>
        <begin position="86"/>
        <end position="141"/>
    </location>
</feature>
<keyword evidence="3" id="KW-1185">Reference proteome</keyword>
<comment type="caution">
    <text evidence="2">The sequence shown here is derived from an EMBL/GenBank/DDBJ whole genome shotgun (WGS) entry which is preliminary data.</text>
</comment>
<dbReference type="EMBL" id="LGUI01000002">
    <property type="protein sequence ID" value="PNE34288.1"/>
    <property type="molecule type" value="Genomic_DNA"/>
</dbReference>
<feature type="region of interest" description="Disordered" evidence="1">
    <location>
        <begin position="1"/>
        <end position="56"/>
    </location>
</feature>
<name>A0A2N8NZT6_STREU</name>
<gene>
    <name evidence="2" type="ORF">AF335_06565</name>
</gene>
<evidence type="ECO:0000313" key="2">
    <source>
        <dbReference type="EMBL" id="PNE34288.1"/>
    </source>
</evidence>
<dbReference type="Proteomes" id="UP000235945">
    <property type="component" value="Unassembled WGS sequence"/>
</dbReference>
<feature type="compositionally biased region" description="Low complexity" evidence="1">
    <location>
        <begin position="22"/>
        <end position="35"/>
    </location>
</feature>
<organism evidence="2 3">
    <name type="scientific">Streptomyces eurocidicus</name>
    <name type="common">Streptoverticillium eurocidicus</name>
    <dbReference type="NCBI Taxonomy" id="66423"/>
    <lineage>
        <taxon>Bacteria</taxon>
        <taxon>Bacillati</taxon>
        <taxon>Actinomycetota</taxon>
        <taxon>Actinomycetes</taxon>
        <taxon>Kitasatosporales</taxon>
        <taxon>Streptomycetaceae</taxon>
        <taxon>Streptomyces</taxon>
    </lineage>
</organism>
<evidence type="ECO:0000313" key="3">
    <source>
        <dbReference type="Proteomes" id="UP000235945"/>
    </source>
</evidence>
<reference evidence="3" key="1">
    <citation type="submission" date="2015-07" db="EMBL/GenBank/DDBJ databases">
        <authorList>
            <person name="Graham D.E."/>
            <person name="Giannone R.J."/>
            <person name="Gulvik C.A."/>
            <person name="Hettich R.L."/>
            <person name="Klingeman D.M."/>
            <person name="Mahan K.M."/>
            <person name="Parry R.J."/>
            <person name="Spain J.C."/>
        </authorList>
    </citation>
    <scope>NUCLEOTIDE SEQUENCE [LARGE SCALE GENOMIC DNA]</scope>
    <source>
        <strain evidence="3">ATCC 27428</strain>
    </source>
</reference>